<proteinExistence type="predicted"/>
<name>A0ABT8DJW8_9FLAO</name>
<evidence type="ECO:0000313" key="1">
    <source>
        <dbReference type="EMBL" id="MDN3725129.1"/>
    </source>
</evidence>
<comment type="caution">
    <text evidence="1">The sequence shown here is derived from an EMBL/GenBank/DDBJ whole genome shotgun (WGS) entry which is preliminary data.</text>
</comment>
<evidence type="ECO:0008006" key="3">
    <source>
        <dbReference type="Google" id="ProtNLM"/>
    </source>
</evidence>
<keyword evidence="2" id="KW-1185">Reference proteome</keyword>
<reference evidence="1 2" key="1">
    <citation type="submission" date="2023-06" db="EMBL/GenBank/DDBJ databases">
        <authorList>
            <person name="Ye Y.-Q."/>
            <person name="Du Z.-J."/>
        </authorList>
    </citation>
    <scope>NUCLEOTIDE SEQUENCE [LARGE SCALE GENOMIC DNA]</scope>
    <source>
        <strain evidence="1 2">SDUM287046</strain>
    </source>
</reference>
<gene>
    <name evidence="1" type="ORF">QRD02_12105</name>
</gene>
<organism evidence="1 2">
    <name type="scientific">Aequorivita aurantiaca</name>
    <dbReference type="NCBI Taxonomy" id="3053356"/>
    <lineage>
        <taxon>Bacteria</taxon>
        <taxon>Pseudomonadati</taxon>
        <taxon>Bacteroidota</taxon>
        <taxon>Flavobacteriia</taxon>
        <taxon>Flavobacteriales</taxon>
        <taxon>Flavobacteriaceae</taxon>
        <taxon>Aequorivita</taxon>
    </lineage>
</organism>
<protein>
    <recommendedName>
        <fullName evidence="3">Holin</fullName>
    </recommendedName>
</protein>
<evidence type="ECO:0000313" key="2">
    <source>
        <dbReference type="Proteomes" id="UP001244787"/>
    </source>
</evidence>
<dbReference type="Proteomes" id="UP001244787">
    <property type="component" value="Unassembled WGS sequence"/>
</dbReference>
<sequence>MKKLKGGRKDVQLRRLKSIRNLGWALSAIGGGLKGMSGLEFLERLAVYTIVAGTIVSVGSQAIINEMENMDGDIGPSGGGGAWIIYRNKGIKN</sequence>
<dbReference type="EMBL" id="JAUGQQ010000009">
    <property type="protein sequence ID" value="MDN3725129.1"/>
    <property type="molecule type" value="Genomic_DNA"/>
</dbReference>
<accession>A0ABT8DJW8</accession>
<dbReference type="RefSeq" id="WP_290255219.1">
    <property type="nucleotide sequence ID" value="NZ_JAUGQQ010000009.1"/>
</dbReference>